<evidence type="ECO:0000313" key="3">
    <source>
        <dbReference type="Proteomes" id="UP001431776"/>
    </source>
</evidence>
<keyword evidence="1" id="KW-0472">Membrane</keyword>
<keyword evidence="3" id="KW-1185">Reference proteome</keyword>
<feature type="transmembrane region" description="Helical" evidence="1">
    <location>
        <begin position="45"/>
        <end position="63"/>
    </location>
</feature>
<name>A0AAW6TUQ2_9BACT</name>
<comment type="caution">
    <text evidence="2">The sequence shown here is derived from an EMBL/GenBank/DDBJ whole genome shotgun (WGS) entry which is preliminary data.</text>
</comment>
<dbReference type="Gene3D" id="1.25.40.10">
    <property type="entry name" value="Tetratricopeptide repeat domain"/>
    <property type="match status" value="1"/>
</dbReference>
<keyword evidence="1" id="KW-0812">Transmembrane</keyword>
<feature type="transmembrane region" description="Helical" evidence="1">
    <location>
        <begin position="12"/>
        <end position="33"/>
    </location>
</feature>
<dbReference type="InterPro" id="IPR011990">
    <property type="entry name" value="TPR-like_helical_dom_sf"/>
</dbReference>
<sequence>MDSEKDSHVRQFKWHVTVIGTALGFVLLLALFTRTFENTEALRNLVFLLGSLIFLGALLAMLSRVSGIVETLRDNSAKMAEAAKALEDIRSDLVQINHSTRISDSVKAIAFREDDRQSLREAVFEKLKQRDFESAYEIIDEISIHSGYRTLAAELRQQVDTYRNATEDERIDQAIEHIRTHFRNARWAKASIQIEALIKEHPDSEKARAMRQQLIDNKEERKKILMAAWDDAVQQQDTDRSLAILRELDMYLTPNEGLALQEAARDVFKTKLHNMGVQFAMAISDKQWEAALEVGQQIIRDFPNSRMATEIQGKISVLRQNVELQHA</sequence>
<protein>
    <submittedName>
        <fullName evidence="2">Uncharacterized protein</fullName>
    </submittedName>
</protein>
<evidence type="ECO:0000256" key="1">
    <source>
        <dbReference type="SAM" id="Phobius"/>
    </source>
</evidence>
<proteinExistence type="predicted"/>
<dbReference type="RefSeq" id="WP_349243766.1">
    <property type="nucleotide sequence ID" value="NZ_JASCXX010000004.1"/>
</dbReference>
<gene>
    <name evidence="2" type="ORF">QJ522_04840</name>
</gene>
<evidence type="ECO:0000313" key="2">
    <source>
        <dbReference type="EMBL" id="MDI6448360.1"/>
    </source>
</evidence>
<dbReference type="AlphaFoldDB" id="A0AAW6TUQ2"/>
<keyword evidence="1" id="KW-1133">Transmembrane helix</keyword>
<dbReference type="Proteomes" id="UP001431776">
    <property type="component" value="Unassembled WGS sequence"/>
</dbReference>
<dbReference type="EMBL" id="JASCXX010000004">
    <property type="protein sequence ID" value="MDI6448360.1"/>
    <property type="molecule type" value="Genomic_DNA"/>
</dbReference>
<accession>A0AAW6TUQ2</accession>
<reference evidence="2" key="1">
    <citation type="submission" date="2023-05" db="EMBL/GenBank/DDBJ databases">
        <title>Anaerotaeda fermentans gen. nov., sp. nov., a novel anaerobic planctomycete of the new family within the order Sedimentisphaerales isolated from Taman Peninsula, Russia.</title>
        <authorList>
            <person name="Khomyakova M.A."/>
            <person name="Merkel A.Y."/>
            <person name="Slobodkin A.I."/>
        </authorList>
    </citation>
    <scope>NUCLEOTIDE SEQUENCE</scope>
    <source>
        <strain evidence="2">M17dextr</strain>
    </source>
</reference>
<organism evidence="2 3">
    <name type="scientific">Anaerobaca lacustris</name>
    <dbReference type="NCBI Taxonomy" id="3044600"/>
    <lineage>
        <taxon>Bacteria</taxon>
        <taxon>Pseudomonadati</taxon>
        <taxon>Planctomycetota</taxon>
        <taxon>Phycisphaerae</taxon>
        <taxon>Sedimentisphaerales</taxon>
        <taxon>Anaerobacaceae</taxon>
        <taxon>Anaerobaca</taxon>
    </lineage>
</organism>